<keyword evidence="5 7" id="KW-0520">NAD</keyword>
<evidence type="ECO:0000259" key="11">
    <source>
        <dbReference type="SMART" id="SM00984"/>
    </source>
</evidence>
<dbReference type="PIRSF" id="PIRSF000124">
    <property type="entry name" value="UDPglc_GDPman_dh"/>
    <property type="match status" value="1"/>
</dbReference>
<feature type="domain" description="UDP-glucose/GDP-mannose dehydrogenase C-terminal" evidence="11">
    <location>
        <begin position="323"/>
        <end position="430"/>
    </location>
</feature>
<dbReference type="InterPro" id="IPR001732">
    <property type="entry name" value="UDP-Glc/GDP-Man_DH_N"/>
</dbReference>
<dbReference type="Gene3D" id="1.20.5.170">
    <property type="match status" value="1"/>
</dbReference>
<feature type="binding site" evidence="10">
    <location>
        <position position="272"/>
    </location>
    <ligand>
        <name>NAD(+)</name>
        <dbReference type="ChEBI" id="CHEBI:57540"/>
    </ligand>
</feature>
<dbReference type="SUPFAM" id="SSF48179">
    <property type="entry name" value="6-phosphogluconate dehydrogenase C-terminal domain-like"/>
    <property type="match status" value="1"/>
</dbReference>
<evidence type="ECO:0000256" key="3">
    <source>
        <dbReference type="ARBA" id="ARBA00012954"/>
    </source>
</evidence>
<dbReference type="EMBL" id="QGUI02000316">
    <property type="protein sequence ID" value="MFO7193978.1"/>
    <property type="molecule type" value="Genomic_DNA"/>
</dbReference>
<protein>
    <recommendedName>
        <fullName evidence="3 7">UDP-glucose 6-dehydrogenase</fullName>
        <ecNumber evidence="3 7">1.1.1.22</ecNumber>
    </recommendedName>
</protein>
<dbReference type="InterPro" id="IPR008927">
    <property type="entry name" value="6-PGluconate_DH-like_C_sf"/>
</dbReference>
<organism evidence="12 13">
    <name type="scientific">Thermocrispum agreste</name>
    <dbReference type="NCBI Taxonomy" id="37925"/>
    <lineage>
        <taxon>Bacteria</taxon>
        <taxon>Bacillati</taxon>
        <taxon>Actinomycetota</taxon>
        <taxon>Actinomycetes</taxon>
        <taxon>Pseudonocardiales</taxon>
        <taxon>Pseudonocardiaceae</taxon>
        <taxon>Thermocrispum</taxon>
    </lineage>
</organism>
<feature type="binding site" evidence="10">
    <location>
        <position position="86"/>
    </location>
    <ligand>
        <name>NAD(+)</name>
        <dbReference type="ChEBI" id="CHEBI:57540"/>
    </ligand>
</feature>
<evidence type="ECO:0000256" key="7">
    <source>
        <dbReference type="PIRNR" id="PIRNR000124"/>
    </source>
</evidence>
<dbReference type="GO" id="GO:0003979">
    <property type="term" value="F:UDP-glucose 6-dehydrogenase activity"/>
    <property type="evidence" value="ECO:0007669"/>
    <property type="project" value="UniProtKB-EC"/>
</dbReference>
<evidence type="ECO:0000256" key="4">
    <source>
        <dbReference type="ARBA" id="ARBA00023002"/>
    </source>
</evidence>
<feature type="binding site" evidence="9">
    <location>
        <position position="266"/>
    </location>
    <ligand>
        <name>substrate</name>
    </ligand>
</feature>
<dbReference type="EC" id="1.1.1.22" evidence="3 7"/>
<feature type="binding site" evidence="10">
    <location>
        <position position="35"/>
    </location>
    <ligand>
        <name>NAD(+)</name>
        <dbReference type="ChEBI" id="CHEBI:57540"/>
    </ligand>
</feature>
<dbReference type="Proteomes" id="UP000249324">
    <property type="component" value="Unassembled WGS sequence"/>
</dbReference>
<dbReference type="InterPro" id="IPR017476">
    <property type="entry name" value="UDP-Glc/GDP-Man"/>
</dbReference>
<evidence type="ECO:0000256" key="9">
    <source>
        <dbReference type="PIRSR" id="PIRSR500134-2"/>
    </source>
</evidence>
<comment type="catalytic activity">
    <reaction evidence="6 7">
        <text>UDP-alpha-D-glucose + 2 NAD(+) + H2O = UDP-alpha-D-glucuronate + 2 NADH + 3 H(+)</text>
        <dbReference type="Rhea" id="RHEA:23596"/>
        <dbReference type="ChEBI" id="CHEBI:15377"/>
        <dbReference type="ChEBI" id="CHEBI:15378"/>
        <dbReference type="ChEBI" id="CHEBI:57540"/>
        <dbReference type="ChEBI" id="CHEBI:57945"/>
        <dbReference type="ChEBI" id="CHEBI:58052"/>
        <dbReference type="ChEBI" id="CHEBI:58885"/>
        <dbReference type="EC" id="1.1.1.22"/>
    </reaction>
</comment>
<feature type="binding site" evidence="10">
    <location>
        <position position="124"/>
    </location>
    <ligand>
        <name>NAD(+)</name>
        <dbReference type="ChEBI" id="CHEBI:57540"/>
    </ligand>
</feature>
<feature type="binding site" evidence="10">
    <location>
        <position position="161"/>
    </location>
    <ligand>
        <name>NAD(+)</name>
        <dbReference type="ChEBI" id="CHEBI:57540"/>
    </ligand>
</feature>
<dbReference type="InterPro" id="IPR014027">
    <property type="entry name" value="UDP-Glc/GDP-Man_DH_C"/>
</dbReference>
<comment type="pathway">
    <text evidence="1">Nucleotide-sugar biosynthesis; UDP-alpha-D-glucuronate biosynthesis; UDP-alpha-D-glucuronate from UDP-alpha-D-glucose: step 1/1.</text>
</comment>
<feature type="binding site" evidence="9">
    <location>
        <position position="211"/>
    </location>
    <ligand>
        <name>substrate</name>
    </ligand>
</feature>
<dbReference type="PANTHER" id="PTHR43750:SF1">
    <property type="entry name" value="GDP-MANNOSE 6-DEHYDROGENASE"/>
    <property type="match status" value="1"/>
</dbReference>
<dbReference type="InterPro" id="IPR036291">
    <property type="entry name" value="NAD(P)-bd_dom_sf"/>
</dbReference>
<name>A0ABD6FKH3_9PSEU</name>
<sequence length="443" mass="47605">MNVTLFGLGYVGTVTATCLAARGHHVVGIDTDEGKVADVNAGIPPVVEPDLPELLTEAVRSGALHATRTVGDNVRESDVSIVCVGTPSAPNGSTDLSSVLRVVGDIGAALVDQDRPHTVIIRSTVPPGTVDEAIVPLLERRSGRRVGDDLQVAMVPEFLREGTSVSDFFHPPFLVIGGTPEAAAVVRRLFAFLGEACSVHEVSTRAAESLKYACNSFHALKVSFANELARLYRILDIDSRQVMDVFVQDRQLNISPAYLRPGFAFGGSCLPKDLRSLLYLGRTSFVDLPLLQASLASNEMHIRDVADRVLHAVEEGGGSRQVTLLGLSFKHDTDDLRESPNVALAEILIGKGLDVRVHDPVVTMSRLTGSNLRYVTERLPHLGRVLHDRAEDAIRGSHVVVVSTANPEALAALRRAEPPVVLDLNGRLGAEVERLAGYQGVGW</sequence>
<evidence type="ECO:0000256" key="1">
    <source>
        <dbReference type="ARBA" id="ARBA00004701"/>
    </source>
</evidence>
<keyword evidence="4 7" id="KW-0560">Oxidoreductase</keyword>
<feature type="binding site" evidence="9">
    <location>
        <position position="330"/>
    </location>
    <ligand>
        <name>substrate</name>
    </ligand>
</feature>
<dbReference type="Pfam" id="PF03721">
    <property type="entry name" value="UDPG_MGDP_dh_N"/>
    <property type="match status" value="1"/>
</dbReference>
<dbReference type="SUPFAM" id="SSF51735">
    <property type="entry name" value="NAD(P)-binding Rossmann-fold domains"/>
    <property type="match status" value="1"/>
</dbReference>
<evidence type="ECO:0000256" key="6">
    <source>
        <dbReference type="ARBA" id="ARBA00047473"/>
    </source>
</evidence>
<dbReference type="PIRSF" id="PIRSF500134">
    <property type="entry name" value="UDPglc_DH_bac"/>
    <property type="match status" value="1"/>
</dbReference>
<dbReference type="AlphaFoldDB" id="A0ABD6FKH3"/>
<evidence type="ECO:0000256" key="2">
    <source>
        <dbReference type="ARBA" id="ARBA00006601"/>
    </source>
</evidence>
<proteinExistence type="inferred from homology"/>
<dbReference type="InterPro" id="IPR036220">
    <property type="entry name" value="UDP-Glc/GDP-Man_DH_C_sf"/>
</dbReference>
<dbReference type="NCBIfam" id="TIGR03026">
    <property type="entry name" value="NDP-sugDHase"/>
    <property type="match status" value="1"/>
</dbReference>
<dbReference type="SUPFAM" id="SSF52413">
    <property type="entry name" value="UDP-glucose/GDP-mannose dehydrogenase C-terminal domain"/>
    <property type="match status" value="1"/>
</dbReference>
<reference evidence="12 13" key="1">
    <citation type="journal article" date="2021" name="BMC Genomics">
        <title>Genome-resolved metagenome and metatranscriptome analyses of thermophilic composting reveal key bacterial players and their metabolic interactions.</title>
        <authorList>
            <person name="Braga L.P.P."/>
            <person name="Pereira R.V."/>
            <person name="Martins L.F."/>
            <person name="Moura L.M.S."/>
            <person name="Sanchez F.B."/>
            <person name="Patane J.S.L."/>
            <person name="da Silva A.M."/>
            <person name="Setubal J.C."/>
        </authorList>
    </citation>
    <scope>NUCLEOTIDE SEQUENCE [LARGE SCALE GENOMIC DNA]</scope>
    <source>
        <strain evidence="12">ZC4RG45</strain>
    </source>
</reference>
<evidence type="ECO:0000256" key="10">
    <source>
        <dbReference type="PIRSR" id="PIRSR500134-3"/>
    </source>
</evidence>
<feature type="active site" description="Nucleophile" evidence="8">
    <location>
        <position position="269"/>
    </location>
</feature>
<evidence type="ECO:0000313" key="13">
    <source>
        <dbReference type="Proteomes" id="UP000249324"/>
    </source>
</evidence>
<dbReference type="InterPro" id="IPR014026">
    <property type="entry name" value="UDP-Glc/GDP-Man_DH_dimer"/>
</dbReference>
<feature type="binding site" evidence="9">
    <location>
        <begin position="158"/>
        <end position="161"/>
    </location>
    <ligand>
        <name>substrate</name>
    </ligand>
</feature>
<dbReference type="Pfam" id="PF03720">
    <property type="entry name" value="UDPG_MGDP_dh_C"/>
    <property type="match status" value="1"/>
</dbReference>
<dbReference type="Gene3D" id="3.40.50.720">
    <property type="entry name" value="NAD(P)-binding Rossmann-like Domain"/>
    <property type="match status" value="2"/>
</dbReference>
<accession>A0ABD6FKH3</accession>
<dbReference type="SMART" id="SM00984">
    <property type="entry name" value="UDPG_MGDP_dh_C"/>
    <property type="match status" value="1"/>
</dbReference>
<evidence type="ECO:0000256" key="8">
    <source>
        <dbReference type="PIRSR" id="PIRSR500134-1"/>
    </source>
</evidence>
<feature type="binding site" evidence="10">
    <location>
        <position position="30"/>
    </location>
    <ligand>
        <name>NAD(+)</name>
        <dbReference type="ChEBI" id="CHEBI:57540"/>
    </ligand>
</feature>
<feature type="binding site" evidence="10">
    <location>
        <position position="337"/>
    </location>
    <ligand>
        <name>NAD(+)</name>
        <dbReference type="ChEBI" id="CHEBI:57540"/>
    </ligand>
</feature>
<evidence type="ECO:0000313" key="12">
    <source>
        <dbReference type="EMBL" id="MFO7193978.1"/>
    </source>
</evidence>
<comment type="similarity">
    <text evidence="2 7">Belongs to the UDP-glucose/GDP-mannose dehydrogenase family.</text>
</comment>
<evidence type="ECO:0000256" key="5">
    <source>
        <dbReference type="ARBA" id="ARBA00023027"/>
    </source>
</evidence>
<feature type="binding site" evidence="9">
    <location>
        <begin position="258"/>
        <end position="262"/>
    </location>
    <ligand>
        <name>substrate</name>
    </ligand>
</feature>
<dbReference type="InterPro" id="IPR028357">
    <property type="entry name" value="UDPglc_DH_bac"/>
</dbReference>
<dbReference type="PANTHER" id="PTHR43750">
    <property type="entry name" value="UDP-GLUCOSE 6-DEHYDROGENASE TUAD"/>
    <property type="match status" value="1"/>
</dbReference>
<dbReference type="Pfam" id="PF00984">
    <property type="entry name" value="UDPG_MGDP_dh"/>
    <property type="match status" value="1"/>
</dbReference>
<gene>
    <name evidence="12" type="ORF">DIU77_017180</name>
</gene>
<comment type="caution">
    <text evidence="12">The sequence shown here is derived from an EMBL/GenBank/DDBJ whole genome shotgun (WGS) entry which is preliminary data.</text>
</comment>